<dbReference type="InterPro" id="IPR016161">
    <property type="entry name" value="Ald_DH/histidinol_DH"/>
</dbReference>
<dbReference type="Proteomes" id="UP001597092">
    <property type="component" value="Unassembled WGS sequence"/>
</dbReference>
<evidence type="ECO:0000256" key="1">
    <source>
        <dbReference type="ARBA" id="ARBA00004786"/>
    </source>
</evidence>
<comment type="pathway">
    <text evidence="1">Amino-acid degradation; L-proline degradation into L-glutamate; L-glutamate from L-proline: step 2/2.</text>
</comment>
<comment type="similarity">
    <text evidence="2 9">Belongs to the aldehyde dehydrogenase family.</text>
</comment>
<keyword evidence="6" id="KW-0520">NAD</keyword>
<evidence type="ECO:0000256" key="2">
    <source>
        <dbReference type="ARBA" id="ARBA00009986"/>
    </source>
</evidence>
<dbReference type="InterPro" id="IPR016163">
    <property type="entry name" value="Ald_DH_C"/>
</dbReference>
<feature type="domain" description="Aldehyde dehydrogenase" evidence="11">
    <location>
        <begin position="55"/>
        <end position="396"/>
    </location>
</feature>
<accession>A0ABD6DWS2</accession>
<comment type="subunit">
    <text evidence="3">Homotetramer.</text>
</comment>
<comment type="catalytic activity">
    <reaction evidence="7">
        <text>L-glutamate 5-semialdehyde + NAD(+) + H2O = L-glutamate + NADH + 2 H(+)</text>
        <dbReference type="Rhea" id="RHEA:30235"/>
        <dbReference type="ChEBI" id="CHEBI:15377"/>
        <dbReference type="ChEBI" id="CHEBI:15378"/>
        <dbReference type="ChEBI" id="CHEBI:29985"/>
        <dbReference type="ChEBI" id="CHEBI:57540"/>
        <dbReference type="ChEBI" id="CHEBI:57945"/>
        <dbReference type="ChEBI" id="CHEBI:58066"/>
        <dbReference type="EC" id="1.2.1.88"/>
    </reaction>
</comment>
<dbReference type="InterPro" id="IPR016160">
    <property type="entry name" value="Ald_DH_CS_CYS"/>
</dbReference>
<keyword evidence="13" id="KW-1185">Reference proteome</keyword>
<feature type="region of interest" description="Disordered" evidence="10">
    <location>
        <begin position="393"/>
        <end position="430"/>
    </location>
</feature>
<evidence type="ECO:0000313" key="13">
    <source>
        <dbReference type="Proteomes" id="UP001597092"/>
    </source>
</evidence>
<dbReference type="Pfam" id="PF00171">
    <property type="entry name" value="Aldedh"/>
    <property type="match status" value="2"/>
</dbReference>
<dbReference type="InterPro" id="IPR016162">
    <property type="entry name" value="Ald_DH_N"/>
</dbReference>
<evidence type="ECO:0000256" key="7">
    <source>
        <dbReference type="ARBA" id="ARBA00048142"/>
    </source>
</evidence>
<comment type="caution">
    <text evidence="12">The sequence shown here is derived from an EMBL/GenBank/DDBJ whole genome shotgun (WGS) entry which is preliminary data.</text>
</comment>
<sequence>MDPKPFENERTFAAYRSEGTLDEFHRSFEEAVTEVESELGRSHALLIDGRRVDAEETYTVTSPADQTLEIGQFAAAGADDVDRAVAAARDAFDEWRATHWSERIEIFRRAAALMRNRKFELAATLTLENGKNRTEAMADIDEGIDFLRFYSRELERNDGYEYDTGEPTPGEHCTNALEPFGVFGVIGPFNFPFAIFCGMLSGALLTGNTAVAKPASATSLIAHKAVDILVEAGLPDGVVNLVTGSGGAVGRPLVEHEDVAGVVFTGSRTVGRNIRRTFFDLEKPGPVIAELGGKNPVIVTANADLEKAVSGVTNGAFGYSGQKCSATSRVYVDERVIEEFTDRLVAATEELVIDRPRTAEAFVSPLIDDDALDRYVDICDRARQVGTVRTGGAVVADDGRSGDTGSDGDRSGREKTGRERSGDLPNGRFVEPTVVTGVPHDHELAREEHFVPFVTIHPVSGLDEAIANANDSTYGLCAGLFSEDENEVETWFERIESGMCYVNREQSATTGALVQAQPFGGWKASGTTSKFAGGYWYLPQFLREQSRTVVGDVGRE</sequence>
<dbReference type="Gene3D" id="3.40.309.10">
    <property type="entry name" value="Aldehyde Dehydrogenase, Chain A, domain 2"/>
    <property type="match status" value="1"/>
</dbReference>
<dbReference type="SUPFAM" id="SSF53720">
    <property type="entry name" value="ALDH-like"/>
    <property type="match status" value="1"/>
</dbReference>
<dbReference type="PANTHER" id="PTHR42862:SF1">
    <property type="entry name" value="DELTA-1-PYRROLINE-5-CARBOXYLATE DEHYDROGENASE 2, ISOFORM A-RELATED"/>
    <property type="match status" value="1"/>
</dbReference>
<dbReference type="PANTHER" id="PTHR42862">
    <property type="entry name" value="DELTA-1-PYRROLINE-5-CARBOXYLATE DEHYDROGENASE 1, ISOFORM A-RELATED"/>
    <property type="match status" value="1"/>
</dbReference>
<evidence type="ECO:0000256" key="8">
    <source>
        <dbReference type="PROSITE-ProRule" id="PRU10007"/>
    </source>
</evidence>
<reference evidence="12 13" key="1">
    <citation type="journal article" date="2019" name="Int. J. Syst. Evol. Microbiol.">
        <title>The Global Catalogue of Microorganisms (GCM) 10K type strain sequencing project: providing services to taxonomists for standard genome sequencing and annotation.</title>
        <authorList>
            <consortium name="The Broad Institute Genomics Platform"/>
            <consortium name="The Broad Institute Genome Sequencing Center for Infectious Disease"/>
            <person name="Wu L."/>
            <person name="Ma J."/>
        </authorList>
    </citation>
    <scope>NUCLEOTIDE SEQUENCE [LARGE SCALE GENOMIC DNA]</scope>
    <source>
        <strain evidence="12 13">CGMCC 1.10387</strain>
    </source>
</reference>
<dbReference type="Gene3D" id="3.40.605.10">
    <property type="entry name" value="Aldehyde Dehydrogenase, Chain A, domain 1"/>
    <property type="match status" value="1"/>
</dbReference>
<dbReference type="PROSITE" id="PS00687">
    <property type="entry name" value="ALDEHYDE_DEHYDR_GLU"/>
    <property type="match status" value="1"/>
</dbReference>
<name>A0ABD6DWS2_9EURY</name>
<evidence type="ECO:0000256" key="10">
    <source>
        <dbReference type="SAM" id="MobiDB-lite"/>
    </source>
</evidence>
<organism evidence="12 13">
    <name type="scientific">Halobellus litoreus</name>
    <dbReference type="NCBI Taxonomy" id="755310"/>
    <lineage>
        <taxon>Archaea</taxon>
        <taxon>Methanobacteriati</taxon>
        <taxon>Methanobacteriota</taxon>
        <taxon>Stenosarchaea group</taxon>
        <taxon>Halobacteria</taxon>
        <taxon>Halobacteriales</taxon>
        <taxon>Haloferacaceae</taxon>
        <taxon>Halobellus</taxon>
    </lineage>
</organism>
<dbReference type="RefSeq" id="WP_256305350.1">
    <property type="nucleotide sequence ID" value="NZ_JANHAW010000001.1"/>
</dbReference>
<feature type="compositionally biased region" description="Basic and acidic residues" evidence="10">
    <location>
        <begin position="397"/>
        <end position="422"/>
    </location>
</feature>
<dbReference type="InterPro" id="IPR015590">
    <property type="entry name" value="Aldehyde_DH_dom"/>
</dbReference>
<protein>
    <recommendedName>
        <fullName evidence="4">L-glutamate gamma-semialdehyde dehydrogenase</fullName>
        <ecNumber evidence="4">1.2.1.88</ecNumber>
    </recommendedName>
</protein>
<dbReference type="PROSITE" id="PS00070">
    <property type="entry name" value="ALDEHYDE_DEHYDR_CYS"/>
    <property type="match status" value="1"/>
</dbReference>
<dbReference type="AlphaFoldDB" id="A0ABD6DWS2"/>
<evidence type="ECO:0000256" key="3">
    <source>
        <dbReference type="ARBA" id="ARBA00011881"/>
    </source>
</evidence>
<dbReference type="GO" id="GO:0003842">
    <property type="term" value="F:L-glutamate gamma-semialdehyde dehydrogenase activity"/>
    <property type="evidence" value="ECO:0007669"/>
    <property type="project" value="UniProtKB-EC"/>
</dbReference>
<evidence type="ECO:0000256" key="4">
    <source>
        <dbReference type="ARBA" id="ARBA00012884"/>
    </source>
</evidence>
<evidence type="ECO:0000256" key="9">
    <source>
        <dbReference type="RuleBase" id="RU003345"/>
    </source>
</evidence>
<dbReference type="InterPro" id="IPR050485">
    <property type="entry name" value="Proline_metab_enzyme"/>
</dbReference>
<feature type="domain" description="Aldehyde dehydrogenase" evidence="11">
    <location>
        <begin position="417"/>
        <end position="542"/>
    </location>
</feature>
<evidence type="ECO:0000256" key="5">
    <source>
        <dbReference type="ARBA" id="ARBA00023002"/>
    </source>
</evidence>
<dbReference type="EMBL" id="JBHUDP010000004">
    <property type="protein sequence ID" value="MFD1686320.1"/>
    <property type="molecule type" value="Genomic_DNA"/>
</dbReference>
<dbReference type="EC" id="1.2.1.88" evidence="4"/>
<proteinExistence type="inferred from homology"/>
<dbReference type="InterPro" id="IPR029510">
    <property type="entry name" value="Ald_DH_CS_GLU"/>
</dbReference>
<keyword evidence="5 9" id="KW-0560">Oxidoreductase</keyword>
<dbReference type="FunFam" id="3.40.605.10:FF:000007">
    <property type="entry name" value="NAD/NADP-dependent betaine aldehyde dehydrogenase"/>
    <property type="match status" value="1"/>
</dbReference>
<evidence type="ECO:0000313" key="12">
    <source>
        <dbReference type="EMBL" id="MFD1686320.1"/>
    </source>
</evidence>
<evidence type="ECO:0000259" key="11">
    <source>
        <dbReference type="Pfam" id="PF00171"/>
    </source>
</evidence>
<evidence type="ECO:0000256" key="6">
    <source>
        <dbReference type="ARBA" id="ARBA00023027"/>
    </source>
</evidence>
<gene>
    <name evidence="12" type="ORF">ACFSAS_11920</name>
</gene>
<feature type="active site" evidence="8">
    <location>
        <position position="290"/>
    </location>
</feature>